<comment type="caution">
    <text evidence="4">The sequence shown here is derived from an EMBL/GenBank/DDBJ whole genome shotgun (WGS) entry which is preliminary data.</text>
</comment>
<dbReference type="InterPro" id="IPR036388">
    <property type="entry name" value="WH-like_DNA-bd_sf"/>
</dbReference>
<evidence type="ECO:0000313" key="5">
    <source>
        <dbReference type="Proteomes" id="UP001244297"/>
    </source>
</evidence>
<sequence>MRSSSCYTYGMTKGAPRPQTKTTAAQTDGAANDPDVLPLDRQLCFSVYAAAHAFTAAYKPLLEPLGLTYPQYLAMLALWEEDGQSVKQIATRLRLDSGTVTPLLKRLERDGLLRRGRDPADERLLRVELTDAGRALRRKAGAAREQIVCALGGTEEPIQALKREIDRVTALLEQPESE</sequence>
<dbReference type="Pfam" id="PF01047">
    <property type="entry name" value="MarR"/>
    <property type="match status" value="1"/>
</dbReference>
<evidence type="ECO:0000256" key="2">
    <source>
        <dbReference type="SAM" id="MobiDB-lite"/>
    </source>
</evidence>
<keyword evidence="5" id="KW-1185">Reference proteome</keyword>
<dbReference type="InterPro" id="IPR039422">
    <property type="entry name" value="MarR/SlyA-like"/>
</dbReference>
<dbReference type="PANTHER" id="PTHR33164:SF5">
    <property type="entry name" value="ORGANIC HYDROPEROXIDE RESISTANCE TRANSCRIPTIONAL REGULATOR"/>
    <property type="match status" value="1"/>
</dbReference>
<dbReference type="SUPFAM" id="SSF46785">
    <property type="entry name" value="Winged helix' DNA-binding domain"/>
    <property type="match status" value="1"/>
</dbReference>
<dbReference type="CDD" id="cd00090">
    <property type="entry name" value="HTH_ARSR"/>
    <property type="match status" value="1"/>
</dbReference>
<dbReference type="InterPro" id="IPR036390">
    <property type="entry name" value="WH_DNA-bd_sf"/>
</dbReference>
<dbReference type="RefSeq" id="WP_238293407.1">
    <property type="nucleotide sequence ID" value="NZ_BPQS01000069.1"/>
</dbReference>
<feature type="domain" description="HTH marR-type" evidence="3">
    <location>
        <begin position="40"/>
        <end position="170"/>
    </location>
</feature>
<reference evidence="5" key="1">
    <citation type="journal article" date="2019" name="Int. J. Syst. Evol. Microbiol.">
        <title>The Global Catalogue of Microorganisms (GCM) 10K type strain sequencing project: providing services to taxonomists for standard genome sequencing and annotation.</title>
        <authorList>
            <consortium name="The Broad Institute Genomics Platform"/>
            <consortium name="The Broad Institute Genome Sequencing Center for Infectious Disease"/>
            <person name="Wu L."/>
            <person name="Ma J."/>
        </authorList>
    </citation>
    <scope>NUCLEOTIDE SEQUENCE [LARGE SCALE GENOMIC DNA]</scope>
    <source>
        <strain evidence="5">CECT 7806</strain>
    </source>
</reference>
<dbReference type="SMART" id="SM00347">
    <property type="entry name" value="HTH_MARR"/>
    <property type="match status" value="1"/>
</dbReference>
<comment type="subcellular location">
    <subcellularLocation>
        <location evidence="1">Cytoplasm</location>
    </subcellularLocation>
</comment>
<proteinExistence type="predicted"/>
<dbReference type="PROSITE" id="PS50995">
    <property type="entry name" value="HTH_MARR_2"/>
    <property type="match status" value="1"/>
</dbReference>
<evidence type="ECO:0000259" key="3">
    <source>
        <dbReference type="PROSITE" id="PS50995"/>
    </source>
</evidence>
<gene>
    <name evidence="4" type="ORF">QWZ18_31365</name>
</gene>
<feature type="region of interest" description="Disordered" evidence="2">
    <location>
        <begin position="1"/>
        <end position="31"/>
    </location>
</feature>
<accession>A0ABT8B0R1</accession>
<evidence type="ECO:0000256" key="1">
    <source>
        <dbReference type="ARBA" id="ARBA00004496"/>
    </source>
</evidence>
<dbReference type="PRINTS" id="PR00598">
    <property type="entry name" value="HTHMARR"/>
</dbReference>
<dbReference type="Proteomes" id="UP001244297">
    <property type="component" value="Unassembled WGS sequence"/>
</dbReference>
<dbReference type="EMBL" id="JAUFPT010000140">
    <property type="protein sequence ID" value="MDN3575084.1"/>
    <property type="molecule type" value="Genomic_DNA"/>
</dbReference>
<evidence type="ECO:0000313" key="4">
    <source>
        <dbReference type="EMBL" id="MDN3575084.1"/>
    </source>
</evidence>
<dbReference type="Gene3D" id="1.10.10.10">
    <property type="entry name" value="Winged helix-like DNA-binding domain superfamily/Winged helix DNA-binding domain"/>
    <property type="match status" value="1"/>
</dbReference>
<name>A0ABT8B0R1_9HYPH</name>
<dbReference type="PANTHER" id="PTHR33164">
    <property type="entry name" value="TRANSCRIPTIONAL REGULATOR, MARR FAMILY"/>
    <property type="match status" value="1"/>
</dbReference>
<organism evidence="4 5">
    <name type="scientific">Methylobacterium longum</name>
    <dbReference type="NCBI Taxonomy" id="767694"/>
    <lineage>
        <taxon>Bacteria</taxon>
        <taxon>Pseudomonadati</taxon>
        <taxon>Pseudomonadota</taxon>
        <taxon>Alphaproteobacteria</taxon>
        <taxon>Hyphomicrobiales</taxon>
        <taxon>Methylobacteriaceae</taxon>
        <taxon>Methylobacterium</taxon>
    </lineage>
</organism>
<protein>
    <submittedName>
        <fullName evidence="4">MarR family transcriptional regulator</fullName>
    </submittedName>
</protein>
<dbReference type="InterPro" id="IPR011991">
    <property type="entry name" value="ArsR-like_HTH"/>
</dbReference>
<dbReference type="InterPro" id="IPR000835">
    <property type="entry name" value="HTH_MarR-typ"/>
</dbReference>